<gene>
    <name evidence="3" type="ORF">B6S12_04340</name>
</gene>
<evidence type="ECO:0000259" key="2">
    <source>
        <dbReference type="Pfam" id="PF13690"/>
    </source>
</evidence>
<evidence type="ECO:0000313" key="4">
    <source>
        <dbReference type="Proteomes" id="UP000249746"/>
    </source>
</evidence>
<dbReference type="AlphaFoldDB" id="A0A2W6MVA1"/>
<sequence>MLEILQEAFGQVINDTMQMELECGEAELNLGYLSNIEMIYENQSRLKVTFVCSKEFLALMALQMLGDDDPDDLTLRDLSQEIANLTVGLSKVLAIKEGISFNISTPNIFGMGEFSTKECKSLNFRVANTSCSLYLHNF</sequence>
<dbReference type="InterPro" id="IPR028051">
    <property type="entry name" value="CheX-like_dom"/>
</dbReference>
<organism evidence="3 4">
    <name type="scientific">Helicobacter valdiviensis</name>
    <dbReference type="NCBI Taxonomy" id="1458358"/>
    <lineage>
        <taxon>Bacteria</taxon>
        <taxon>Pseudomonadati</taxon>
        <taxon>Campylobacterota</taxon>
        <taxon>Epsilonproteobacteria</taxon>
        <taxon>Campylobacterales</taxon>
        <taxon>Helicobacteraceae</taxon>
        <taxon>Helicobacter</taxon>
    </lineage>
</organism>
<keyword evidence="1" id="KW-0145">Chemotaxis</keyword>
<accession>A0A2W6MVA1</accession>
<comment type="caution">
    <text evidence="3">The sequence shown here is derived from an EMBL/GenBank/DDBJ whole genome shotgun (WGS) entry which is preliminary data.</text>
</comment>
<dbReference type="SUPFAM" id="SSF103039">
    <property type="entry name" value="CheC-like"/>
    <property type="match status" value="1"/>
</dbReference>
<evidence type="ECO:0000256" key="1">
    <source>
        <dbReference type="ARBA" id="ARBA00022500"/>
    </source>
</evidence>
<name>A0A2W6MVA1_9HELI</name>
<dbReference type="Pfam" id="PF13690">
    <property type="entry name" value="CheX"/>
    <property type="match status" value="1"/>
</dbReference>
<feature type="domain" description="Chemotaxis phosphatase CheX-like" evidence="2">
    <location>
        <begin position="41"/>
        <end position="121"/>
    </location>
</feature>
<dbReference type="EMBL" id="NBIU01000009">
    <property type="protein sequence ID" value="PZT48292.1"/>
    <property type="molecule type" value="Genomic_DNA"/>
</dbReference>
<dbReference type="Gene3D" id="3.40.1550.10">
    <property type="entry name" value="CheC-like"/>
    <property type="match status" value="1"/>
</dbReference>
<evidence type="ECO:0000313" key="3">
    <source>
        <dbReference type="EMBL" id="PZT48292.1"/>
    </source>
</evidence>
<dbReference type="RefSeq" id="WP_111229591.1">
    <property type="nucleotide sequence ID" value="NZ_NBIU01000009.1"/>
</dbReference>
<dbReference type="GO" id="GO:0006935">
    <property type="term" value="P:chemotaxis"/>
    <property type="evidence" value="ECO:0007669"/>
    <property type="project" value="UniProtKB-KW"/>
</dbReference>
<dbReference type="InterPro" id="IPR028976">
    <property type="entry name" value="CheC-like_sf"/>
</dbReference>
<keyword evidence="4" id="KW-1185">Reference proteome</keyword>
<dbReference type="OrthoDB" id="5326632at2"/>
<reference evidence="3 4" key="1">
    <citation type="submission" date="2017-03" db="EMBL/GenBank/DDBJ databases">
        <title>Genomic and clinical evidence uncovers the enterohepatic species Helicobacter valdiviensis as a potential human intestinal pathogen.</title>
        <authorList>
            <person name="Fresia P."/>
            <person name="Jara R."/>
            <person name="Sierra R."/>
            <person name="Ferres I."/>
            <person name="Greif G."/>
            <person name="Iraola G."/>
            <person name="Collado L."/>
        </authorList>
    </citation>
    <scope>NUCLEOTIDE SEQUENCE [LARGE SCALE GENOMIC DNA]</scope>
    <source>
        <strain evidence="3 4">WBE14</strain>
    </source>
</reference>
<proteinExistence type="predicted"/>
<protein>
    <recommendedName>
        <fullName evidence="2">Chemotaxis phosphatase CheX-like domain-containing protein</fullName>
    </recommendedName>
</protein>
<dbReference type="Proteomes" id="UP000249746">
    <property type="component" value="Unassembled WGS sequence"/>
</dbReference>